<reference evidence="1 2" key="1">
    <citation type="submission" date="2016-11" db="EMBL/GenBank/DDBJ databases">
        <title>Paenibacillus species isolates.</title>
        <authorList>
            <person name="Beno S.M."/>
        </authorList>
    </citation>
    <scope>NUCLEOTIDE SEQUENCE [LARGE SCALE GENOMIC DNA]</scope>
    <source>
        <strain evidence="1 2">FSL H8-0246</strain>
    </source>
</reference>
<organism evidence="1 2">
    <name type="scientific">Paenibacillus amylolyticus</name>
    <dbReference type="NCBI Taxonomy" id="1451"/>
    <lineage>
        <taxon>Bacteria</taxon>
        <taxon>Bacillati</taxon>
        <taxon>Bacillota</taxon>
        <taxon>Bacilli</taxon>
        <taxon>Bacillales</taxon>
        <taxon>Paenibacillaceae</taxon>
        <taxon>Paenibacillus</taxon>
    </lineage>
</organism>
<dbReference type="AlphaFoldDB" id="A0A1R1BKG5"/>
<name>A0A1R1BKG5_PAEAM</name>
<gene>
    <name evidence="1" type="ORF">BK131_24525</name>
</gene>
<sequence>MKNEIFEEMHQLSHNDDRRYRLLMIGVKQLLQEQKESRYNLIERLRYRKRHRNIQVKEWY</sequence>
<evidence type="ECO:0000313" key="2">
    <source>
        <dbReference type="Proteomes" id="UP000187134"/>
    </source>
</evidence>
<accession>A0A1R1BKG5</accession>
<dbReference type="Proteomes" id="UP000187134">
    <property type="component" value="Unassembled WGS sequence"/>
</dbReference>
<dbReference type="EMBL" id="MRTJ01000014">
    <property type="protein sequence ID" value="OMF09132.1"/>
    <property type="molecule type" value="Genomic_DNA"/>
</dbReference>
<proteinExistence type="predicted"/>
<comment type="caution">
    <text evidence="1">The sequence shown here is derived from an EMBL/GenBank/DDBJ whole genome shotgun (WGS) entry which is preliminary data.</text>
</comment>
<protein>
    <submittedName>
        <fullName evidence="1">Uncharacterized protein</fullName>
    </submittedName>
</protein>
<evidence type="ECO:0000313" key="1">
    <source>
        <dbReference type="EMBL" id="OMF09132.1"/>
    </source>
</evidence>